<name>A0A915HZT5_ROMCU</name>
<keyword evidence="1" id="KW-1185">Reference proteome</keyword>
<sequence>MSPVTIIHPNTQIIGGANNILGLLKFASPSRTKTGRAARGQWAPIYKWCLVGNEEQWQWKQTMSSSRVLGEENENLK</sequence>
<evidence type="ECO:0000313" key="2">
    <source>
        <dbReference type="WBParaSite" id="nRc.2.0.1.t06771-RA"/>
    </source>
</evidence>
<dbReference type="WBParaSite" id="nRc.2.0.1.t06771-RA">
    <property type="protein sequence ID" value="nRc.2.0.1.t06771-RA"/>
    <property type="gene ID" value="nRc.2.0.1.g06771"/>
</dbReference>
<protein>
    <submittedName>
        <fullName evidence="2">Uncharacterized protein</fullName>
    </submittedName>
</protein>
<accession>A0A915HZT5</accession>
<dbReference type="AlphaFoldDB" id="A0A915HZT5"/>
<evidence type="ECO:0000313" key="1">
    <source>
        <dbReference type="Proteomes" id="UP000887565"/>
    </source>
</evidence>
<proteinExistence type="predicted"/>
<organism evidence="1 2">
    <name type="scientific">Romanomermis culicivorax</name>
    <name type="common">Nematode worm</name>
    <dbReference type="NCBI Taxonomy" id="13658"/>
    <lineage>
        <taxon>Eukaryota</taxon>
        <taxon>Metazoa</taxon>
        <taxon>Ecdysozoa</taxon>
        <taxon>Nematoda</taxon>
        <taxon>Enoplea</taxon>
        <taxon>Dorylaimia</taxon>
        <taxon>Mermithida</taxon>
        <taxon>Mermithoidea</taxon>
        <taxon>Mermithidae</taxon>
        <taxon>Romanomermis</taxon>
    </lineage>
</organism>
<reference evidence="2" key="1">
    <citation type="submission" date="2022-11" db="UniProtKB">
        <authorList>
            <consortium name="WormBaseParasite"/>
        </authorList>
    </citation>
    <scope>IDENTIFICATION</scope>
</reference>
<dbReference type="Proteomes" id="UP000887565">
    <property type="component" value="Unplaced"/>
</dbReference>